<gene>
    <name evidence="1" type="ORF">C0Z18_31875</name>
</gene>
<evidence type="ECO:0000313" key="1">
    <source>
        <dbReference type="EMBL" id="PMS14403.1"/>
    </source>
</evidence>
<sequence length="161" mass="17106">MDAQANPRANRIAPSPFVAAALIGALAGAARAEPPPTCRAEVDRIAQTLLAERRPQLCPACAVRLAATLESMYGQRRLPPSLYLSADAANWDDPQTRPVMFFGKSRAGIADGDRLAADIDSGYGPRGALRLIYTPANEPIAIATADKKTFVPLTYCAASPR</sequence>
<organism evidence="1 2">
    <name type="scientific">Trinickia dabaoshanensis</name>
    <dbReference type="NCBI Taxonomy" id="564714"/>
    <lineage>
        <taxon>Bacteria</taxon>
        <taxon>Pseudomonadati</taxon>
        <taxon>Pseudomonadota</taxon>
        <taxon>Betaproteobacteria</taxon>
        <taxon>Burkholderiales</taxon>
        <taxon>Burkholderiaceae</taxon>
        <taxon>Trinickia</taxon>
    </lineage>
</organism>
<name>A0A2N7VB55_9BURK</name>
<dbReference type="AlphaFoldDB" id="A0A2N7VB55"/>
<proteinExistence type="predicted"/>
<keyword evidence="2" id="KW-1185">Reference proteome</keyword>
<evidence type="ECO:0000313" key="2">
    <source>
        <dbReference type="Proteomes" id="UP000235616"/>
    </source>
</evidence>
<comment type="caution">
    <text evidence="1">The sequence shown here is derived from an EMBL/GenBank/DDBJ whole genome shotgun (WGS) entry which is preliminary data.</text>
</comment>
<dbReference type="Proteomes" id="UP000235616">
    <property type="component" value="Unassembled WGS sequence"/>
</dbReference>
<dbReference type="RefSeq" id="WP_102649450.1">
    <property type="nucleotide sequence ID" value="NZ_PNYA01000048.1"/>
</dbReference>
<reference evidence="1 2" key="1">
    <citation type="submission" date="2018-01" db="EMBL/GenBank/DDBJ databases">
        <title>Whole genome analyses suggest that Burkholderia sensu lato contains two further novel genera in the rhizoxinica-symbiotica group Mycetohabitans gen. nov., and Trinickia gen. nov.: implications for the evolution of diazotrophy and nodulation in the Burkholderiaceae.</title>
        <authorList>
            <person name="Estrada-de los Santos P."/>
            <person name="Palmer M."/>
            <person name="Chavez-Ramirez B."/>
            <person name="Beukes C."/>
            <person name="Steenkamp E.T."/>
            <person name="Hirsch A.M."/>
            <person name="Manyaka P."/>
            <person name="Maluk M."/>
            <person name="Lafos M."/>
            <person name="Crook M."/>
            <person name="Gross E."/>
            <person name="Simon M.F."/>
            <person name="Bueno dos Reis Junior F."/>
            <person name="Poole P.S."/>
            <person name="Venter S.N."/>
            <person name="James E.K."/>
        </authorList>
    </citation>
    <scope>NUCLEOTIDE SEQUENCE [LARGE SCALE GENOMIC DNA]</scope>
    <source>
        <strain evidence="1 2">GIMN1.004</strain>
    </source>
</reference>
<dbReference type="EMBL" id="PNYA01000048">
    <property type="protein sequence ID" value="PMS14403.1"/>
    <property type="molecule type" value="Genomic_DNA"/>
</dbReference>
<accession>A0A2N7VB55</accession>
<dbReference type="OrthoDB" id="9103687at2"/>
<protein>
    <submittedName>
        <fullName evidence="1">Uncharacterized protein</fullName>
    </submittedName>
</protein>